<evidence type="ECO:0000259" key="1">
    <source>
        <dbReference type="Pfam" id="PF01425"/>
    </source>
</evidence>
<dbReference type="SUPFAM" id="SSF75304">
    <property type="entry name" value="Amidase signature (AS) enzymes"/>
    <property type="match status" value="1"/>
</dbReference>
<dbReference type="InterPro" id="IPR023631">
    <property type="entry name" value="Amidase_dom"/>
</dbReference>
<dbReference type="GO" id="GO:0003824">
    <property type="term" value="F:catalytic activity"/>
    <property type="evidence" value="ECO:0007669"/>
    <property type="project" value="InterPro"/>
</dbReference>
<organism evidence="2 3">
    <name type="scientific">Cetraspora pellucida</name>
    <dbReference type="NCBI Taxonomy" id="1433469"/>
    <lineage>
        <taxon>Eukaryota</taxon>
        <taxon>Fungi</taxon>
        <taxon>Fungi incertae sedis</taxon>
        <taxon>Mucoromycota</taxon>
        <taxon>Glomeromycotina</taxon>
        <taxon>Glomeromycetes</taxon>
        <taxon>Diversisporales</taxon>
        <taxon>Gigasporaceae</taxon>
        <taxon>Cetraspora</taxon>
    </lineage>
</organism>
<dbReference type="AlphaFoldDB" id="A0A9N9ANG7"/>
<name>A0A9N9ANG7_9GLOM</name>
<dbReference type="Pfam" id="PF01425">
    <property type="entry name" value="Amidase"/>
    <property type="match status" value="1"/>
</dbReference>
<dbReference type="PANTHER" id="PTHR11895">
    <property type="entry name" value="TRANSAMIDASE"/>
    <property type="match status" value="1"/>
</dbReference>
<feature type="domain" description="Amidase" evidence="1">
    <location>
        <begin position="141"/>
        <end position="285"/>
    </location>
</feature>
<dbReference type="InterPro" id="IPR000120">
    <property type="entry name" value="Amidase"/>
</dbReference>
<evidence type="ECO:0000313" key="2">
    <source>
        <dbReference type="EMBL" id="CAG8534364.1"/>
    </source>
</evidence>
<dbReference type="OrthoDB" id="566138at2759"/>
<accession>A0A9N9ANG7</accession>
<proteinExistence type="predicted"/>
<evidence type="ECO:0000313" key="3">
    <source>
        <dbReference type="Proteomes" id="UP000789759"/>
    </source>
</evidence>
<comment type="caution">
    <text evidence="2">The sequence shown here is derived from an EMBL/GenBank/DDBJ whole genome shotgun (WGS) entry which is preliminary data.</text>
</comment>
<dbReference type="EMBL" id="CAJVQA010002034">
    <property type="protein sequence ID" value="CAG8534364.1"/>
    <property type="molecule type" value="Genomic_DNA"/>
</dbReference>
<dbReference type="PANTHER" id="PTHR11895:SF67">
    <property type="entry name" value="AMIDASE DOMAIN-CONTAINING PROTEIN"/>
    <property type="match status" value="1"/>
</dbReference>
<dbReference type="Gene3D" id="3.90.1300.10">
    <property type="entry name" value="Amidase signature (AS) domain"/>
    <property type="match status" value="1"/>
</dbReference>
<sequence>MSSSKLNYDQEKARQFSFPYVSGSPLKLLVALLEYVPGLSSYIFNHMAISTLRNRSFKEDMTMMPLPLPKEMFGIENSVIIDGLEIFDQKDHENNPAPANQRFLCARDYTEAYSTKRITPLQVCEKLIDKINQSCSKACDPPLYGMYQYHEDDIIAQAEASTSRYNQDQTLGPLDGVPVAIKDEIDVIGYETRVGTSFLNQGNPASKDAFLVKKLREQGAIIIGKTNLHEICFDITTNNPNAYSSRNPYNTDHYCGGSSGGSGCVVASGLCPIAIGSDAGGSIRQLLKWSLADI</sequence>
<keyword evidence="3" id="KW-1185">Reference proteome</keyword>
<dbReference type="InterPro" id="IPR036928">
    <property type="entry name" value="AS_sf"/>
</dbReference>
<gene>
    <name evidence="2" type="ORF">CPELLU_LOCUS3996</name>
</gene>
<dbReference type="Proteomes" id="UP000789759">
    <property type="component" value="Unassembled WGS sequence"/>
</dbReference>
<protein>
    <submittedName>
        <fullName evidence="2">19603_t:CDS:1</fullName>
    </submittedName>
</protein>
<reference evidence="2" key="1">
    <citation type="submission" date="2021-06" db="EMBL/GenBank/DDBJ databases">
        <authorList>
            <person name="Kallberg Y."/>
            <person name="Tangrot J."/>
            <person name="Rosling A."/>
        </authorList>
    </citation>
    <scope>NUCLEOTIDE SEQUENCE</scope>
    <source>
        <strain evidence="2">FL966</strain>
    </source>
</reference>